<organism evidence="2 3">
    <name type="scientific">Faecalicatena orotica</name>
    <dbReference type="NCBI Taxonomy" id="1544"/>
    <lineage>
        <taxon>Bacteria</taxon>
        <taxon>Bacillati</taxon>
        <taxon>Bacillota</taxon>
        <taxon>Clostridia</taxon>
        <taxon>Lachnospirales</taxon>
        <taxon>Lachnospiraceae</taxon>
        <taxon>Faecalicatena</taxon>
    </lineage>
</organism>
<gene>
    <name evidence="2" type="ORF">A8806_10716</name>
</gene>
<feature type="transmembrane region" description="Helical" evidence="1">
    <location>
        <begin position="12"/>
        <end position="29"/>
    </location>
</feature>
<keyword evidence="3" id="KW-1185">Reference proteome</keyword>
<accession>A0A2Y9BEH7</accession>
<comment type="caution">
    <text evidence="2">The sequence shown here is derived from an EMBL/GenBank/DDBJ whole genome shotgun (WGS) entry which is preliminary data.</text>
</comment>
<keyword evidence="1" id="KW-0472">Membrane</keyword>
<evidence type="ECO:0000256" key="1">
    <source>
        <dbReference type="SAM" id="Phobius"/>
    </source>
</evidence>
<dbReference type="EMBL" id="QGDL01000007">
    <property type="protein sequence ID" value="PWJ28868.1"/>
    <property type="molecule type" value="Genomic_DNA"/>
</dbReference>
<name>A0A2Y9BEH7_9FIRM</name>
<evidence type="ECO:0000313" key="3">
    <source>
        <dbReference type="Proteomes" id="UP000245845"/>
    </source>
</evidence>
<protein>
    <submittedName>
        <fullName evidence="2">Uncharacterized protein</fullName>
    </submittedName>
</protein>
<keyword evidence="1" id="KW-1133">Transmembrane helix</keyword>
<dbReference type="Proteomes" id="UP000245845">
    <property type="component" value="Unassembled WGS sequence"/>
</dbReference>
<dbReference type="AlphaFoldDB" id="A0A2Y9BEH7"/>
<keyword evidence="1" id="KW-0812">Transmembrane</keyword>
<evidence type="ECO:0000313" key="2">
    <source>
        <dbReference type="EMBL" id="PWJ28868.1"/>
    </source>
</evidence>
<reference evidence="2 3" key="1">
    <citation type="submission" date="2018-05" db="EMBL/GenBank/DDBJ databases">
        <title>The Hungate 1000. A catalogue of reference genomes from the rumen microbiome.</title>
        <authorList>
            <person name="Kelly W."/>
        </authorList>
    </citation>
    <scope>NUCLEOTIDE SEQUENCE [LARGE SCALE GENOMIC DNA]</scope>
    <source>
        <strain evidence="2 3">NLAE-zl-C242</strain>
    </source>
</reference>
<sequence length="37" mass="4167">MKEFLEEYGGIIAVSLIGYAVMSGLWEILRMLCETSI</sequence>
<proteinExistence type="predicted"/>